<dbReference type="InterPro" id="IPR007074">
    <property type="entry name" value="LicD/FKTN/FKRP_NTP_transf"/>
</dbReference>
<name>A0A0G7ZNC2_9MOLU</name>
<reference evidence="4" key="1">
    <citation type="submission" date="2015-05" db="EMBL/GenBank/DDBJ databases">
        <authorList>
            <person name="Collingro A."/>
        </authorList>
    </citation>
    <scope>NUCLEOTIDE SEQUENCE [LARGE SCALE GENOMIC DNA]</scope>
    <source>
        <strain evidence="4">Ps</strain>
    </source>
</reference>
<evidence type="ECO:0000256" key="1">
    <source>
        <dbReference type="SAM" id="Phobius"/>
    </source>
</evidence>
<feature type="domain" description="LicD/FKTN/FKRP nucleotidyltransferase" evidence="2">
    <location>
        <begin position="26"/>
        <end position="138"/>
    </location>
</feature>
<gene>
    <name evidence="3" type="ORF">HEPPS_04080</name>
</gene>
<keyword evidence="4" id="KW-1185">Reference proteome</keyword>
<keyword evidence="1" id="KW-0472">Membrane</keyword>
<dbReference type="PANTHER" id="PTHR43404:SF2">
    <property type="entry name" value="LIPOPOLYSACCHARIDE CHOLINEPHOSPHOTRANSFERASE LICD"/>
    <property type="match status" value="1"/>
</dbReference>
<dbReference type="Proteomes" id="UP000242141">
    <property type="component" value="Unassembled WGS sequence"/>
</dbReference>
<sequence>MKKIQFKEFQKINIEGFKKINQNILKNKIKWWAHSGTLLGMIRDNKLIPWDDDIDMGMRIYDFRKNFELLKKIGEDANYELFDRKNYFGLDVARFIYKEKFIIQFKDKEYISSPYIDIMLAVKSKNNLFIKRKFWSSMNKLSFIYNSFLIPLPYFGWKFNKLKKIYWYEQLLIHIFRFIFFFLILILPIQNYWLKRKAKNNNNKVSFYYNYDNLGIIYDIKKLVERDFLGEKILISENYLEELNLRFKNWKQLPEEKKQIPHHLFLTPNLDKFRNKYKIYPFIIK</sequence>
<accession>A0A0G7ZNC2</accession>
<dbReference type="AlphaFoldDB" id="A0A0G7ZNC2"/>
<dbReference type="PANTHER" id="PTHR43404">
    <property type="entry name" value="LIPOPOLYSACCHARIDE CHOLINEPHOSPHOTRANSFERASE LICD"/>
    <property type="match status" value="1"/>
</dbReference>
<evidence type="ECO:0000259" key="2">
    <source>
        <dbReference type="Pfam" id="PF04991"/>
    </source>
</evidence>
<dbReference type="Pfam" id="PF04991">
    <property type="entry name" value="LicD"/>
    <property type="match status" value="1"/>
</dbReference>
<evidence type="ECO:0000313" key="3">
    <source>
        <dbReference type="EMBL" id="CRX37186.1"/>
    </source>
</evidence>
<dbReference type="InterPro" id="IPR052942">
    <property type="entry name" value="LPS_cholinephosphotransferase"/>
</dbReference>
<evidence type="ECO:0000313" key="4">
    <source>
        <dbReference type="Proteomes" id="UP000242141"/>
    </source>
</evidence>
<keyword evidence="1" id="KW-0812">Transmembrane</keyword>
<keyword evidence="1" id="KW-1133">Transmembrane helix</keyword>
<dbReference type="GO" id="GO:0009100">
    <property type="term" value="P:glycoprotein metabolic process"/>
    <property type="evidence" value="ECO:0007669"/>
    <property type="project" value="UniProtKB-ARBA"/>
</dbReference>
<organism evidence="3 4">
    <name type="scientific">Candidatus Hepatoplasma crinochetorum</name>
    <dbReference type="NCBI Taxonomy" id="295596"/>
    <lineage>
        <taxon>Bacteria</taxon>
        <taxon>Bacillati</taxon>
        <taxon>Mycoplasmatota</taxon>
        <taxon>Mollicutes</taxon>
        <taxon>Candidatus Hepatoplasmataceae</taxon>
        <taxon>Candidatus Hepatoplasma</taxon>
    </lineage>
</organism>
<protein>
    <submittedName>
        <fullName evidence="3">| / LicD family protein / 57578:58435 Forward</fullName>
    </submittedName>
</protein>
<proteinExistence type="predicted"/>
<dbReference type="EMBL" id="CWGI01000001">
    <property type="protein sequence ID" value="CRX37186.1"/>
    <property type="molecule type" value="Genomic_DNA"/>
</dbReference>
<feature type="transmembrane region" description="Helical" evidence="1">
    <location>
        <begin position="171"/>
        <end position="194"/>
    </location>
</feature>
<feature type="transmembrane region" description="Helical" evidence="1">
    <location>
        <begin position="141"/>
        <end position="159"/>
    </location>
</feature>